<dbReference type="GO" id="GO:0009055">
    <property type="term" value="F:electron transfer activity"/>
    <property type="evidence" value="ECO:0007669"/>
    <property type="project" value="InterPro"/>
</dbReference>
<dbReference type="GO" id="GO:0005506">
    <property type="term" value="F:iron ion binding"/>
    <property type="evidence" value="ECO:0007669"/>
    <property type="project" value="InterPro"/>
</dbReference>
<evidence type="ECO:0000256" key="7">
    <source>
        <dbReference type="SAM" id="Phobius"/>
    </source>
</evidence>
<dbReference type="PANTHER" id="PTHR40942">
    <property type="match status" value="1"/>
</dbReference>
<dbReference type="InterPro" id="IPR036909">
    <property type="entry name" value="Cyt_c-like_dom_sf"/>
</dbReference>
<evidence type="ECO:0000256" key="3">
    <source>
        <dbReference type="ARBA" id="ARBA00022723"/>
    </source>
</evidence>
<keyword evidence="3 6" id="KW-0479">Metal-binding</keyword>
<evidence type="ECO:0000256" key="5">
    <source>
        <dbReference type="ARBA" id="ARBA00023004"/>
    </source>
</evidence>
<reference evidence="9 10" key="1">
    <citation type="submission" date="2019-10" db="EMBL/GenBank/DDBJ databases">
        <title>Whole-genome sequence of the purple nonsulfur photosynthetic bacterium Rhodocyclus tenuis.</title>
        <authorList>
            <person name="Kyndt J.A."/>
            <person name="Meyer T.E."/>
        </authorList>
    </citation>
    <scope>NUCLEOTIDE SEQUENCE [LARGE SCALE GENOMIC DNA]</scope>
    <source>
        <strain evidence="9 10">DSM 110</strain>
    </source>
</reference>
<dbReference type="PANTHER" id="PTHR40942:SF4">
    <property type="entry name" value="CYTOCHROME C5"/>
    <property type="match status" value="1"/>
</dbReference>
<keyword evidence="5 6" id="KW-0408">Iron</keyword>
<evidence type="ECO:0000313" key="9">
    <source>
        <dbReference type="EMBL" id="MQY52393.1"/>
    </source>
</evidence>
<dbReference type="OrthoDB" id="9814708at2"/>
<evidence type="ECO:0000259" key="8">
    <source>
        <dbReference type="PROSITE" id="PS51007"/>
    </source>
</evidence>
<keyword evidence="1" id="KW-0813">Transport</keyword>
<dbReference type="AlphaFoldDB" id="A0A6L5JYJ3"/>
<feature type="domain" description="Cytochrome c" evidence="8">
    <location>
        <begin position="65"/>
        <end position="145"/>
    </location>
</feature>
<keyword evidence="7" id="KW-0812">Transmembrane</keyword>
<dbReference type="PRINTS" id="PR00607">
    <property type="entry name" value="CYTCHROMECIE"/>
</dbReference>
<comment type="caution">
    <text evidence="9">The sequence shown here is derived from an EMBL/GenBank/DDBJ whole genome shotgun (WGS) entry which is preliminary data.</text>
</comment>
<dbReference type="InterPro" id="IPR009056">
    <property type="entry name" value="Cyt_c-like_dom"/>
</dbReference>
<dbReference type="Pfam" id="PF13442">
    <property type="entry name" value="Cytochrome_CBB3"/>
    <property type="match status" value="1"/>
</dbReference>
<keyword evidence="7" id="KW-1133">Transmembrane helix</keyword>
<keyword evidence="2 6" id="KW-0349">Heme</keyword>
<evidence type="ECO:0000256" key="4">
    <source>
        <dbReference type="ARBA" id="ARBA00022982"/>
    </source>
</evidence>
<name>A0A6L5JYJ3_RHOTE</name>
<accession>A0A6L5JYJ3</accession>
<dbReference type="SUPFAM" id="SSF46626">
    <property type="entry name" value="Cytochrome c"/>
    <property type="match status" value="1"/>
</dbReference>
<dbReference type="Proteomes" id="UP000480275">
    <property type="component" value="Unassembled WGS sequence"/>
</dbReference>
<dbReference type="EMBL" id="WIXJ01000009">
    <property type="protein sequence ID" value="MQY52393.1"/>
    <property type="molecule type" value="Genomic_DNA"/>
</dbReference>
<proteinExistence type="predicted"/>
<evidence type="ECO:0000256" key="6">
    <source>
        <dbReference type="PROSITE-ProRule" id="PRU00433"/>
    </source>
</evidence>
<dbReference type="Gene3D" id="1.10.760.10">
    <property type="entry name" value="Cytochrome c-like domain"/>
    <property type="match status" value="1"/>
</dbReference>
<evidence type="ECO:0000256" key="2">
    <source>
        <dbReference type="ARBA" id="ARBA00022617"/>
    </source>
</evidence>
<evidence type="ECO:0000256" key="1">
    <source>
        <dbReference type="ARBA" id="ARBA00022448"/>
    </source>
</evidence>
<dbReference type="InterPro" id="IPR002323">
    <property type="entry name" value="Cyt_CIE"/>
</dbReference>
<keyword evidence="4" id="KW-0249">Electron transport</keyword>
<organism evidence="9 10">
    <name type="scientific">Rhodocyclus tenuis</name>
    <name type="common">Rhodospirillum tenue</name>
    <dbReference type="NCBI Taxonomy" id="1066"/>
    <lineage>
        <taxon>Bacteria</taxon>
        <taxon>Pseudomonadati</taxon>
        <taxon>Pseudomonadota</taxon>
        <taxon>Betaproteobacteria</taxon>
        <taxon>Rhodocyclales</taxon>
        <taxon>Rhodocyclaceae</taxon>
        <taxon>Rhodocyclus</taxon>
    </lineage>
</organism>
<gene>
    <name evidence="9" type="ORF">GHK24_11480</name>
</gene>
<protein>
    <submittedName>
        <fullName evidence="9">Cytochrome c5 family protein</fullName>
    </submittedName>
</protein>
<sequence>MAGNTHSSKSIMVVTIVIAVVLIALIVPLSLKGKGAAGSGADEAVEVRIAPVAQLTIAGHEAATSGPRDGASIYKNVCSACHASGALGSPKAGDKAAWAPRLAQGKAALYTSALKGKNSMPARGGAADLSDDEVKSAVDYLTGLAK</sequence>
<feature type="transmembrane region" description="Helical" evidence="7">
    <location>
        <begin position="12"/>
        <end position="31"/>
    </location>
</feature>
<dbReference type="GO" id="GO:0020037">
    <property type="term" value="F:heme binding"/>
    <property type="evidence" value="ECO:0007669"/>
    <property type="project" value="InterPro"/>
</dbReference>
<dbReference type="PROSITE" id="PS51007">
    <property type="entry name" value="CYTC"/>
    <property type="match status" value="1"/>
</dbReference>
<evidence type="ECO:0000313" key="10">
    <source>
        <dbReference type="Proteomes" id="UP000480275"/>
    </source>
</evidence>
<keyword evidence="7" id="KW-0472">Membrane</keyword>